<reference evidence="6" key="1">
    <citation type="submission" date="2023-10" db="EMBL/GenBank/DDBJ databases">
        <authorList>
            <person name="Chen Y."/>
            <person name="Shah S."/>
            <person name="Dougan E. K."/>
            <person name="Thang M."/>
            <person name="Chan C."/>
        </authorList>
    </citation>
    <scope>NUCLEOTIDE SEQUENCE [LARGE SCALE GENOMIC DNA]</scope>
</reference>
<dbReference type="SUPFAM" id="SSF49348">
    <property type="entry name" value="Clathrin adaptor appendage domain"/>
    <property type="match status" value="1"/>
</dbReference>
<keyword evidence="3" id="KW-0175">Coiled coil</keyword>
<evidence type="ECO:0000259" key="5">
    <source>
        <dbReference type="SMART" id="SM00809"/>
    </source>
</evidence>
<dbReference type="InterPro" id="IPR008152">
    <property type="entry name" value="Clathrin_a/b/g-adaptin_app_Ig"/>
</dbReference>
<evidence type="ECO:0000256" key="3">
    <source>
        <dbReference type="SAM" id="Coils"/>
    </source>
</evidence>
<dbReference type="Pfam" id="PF02883">
    <property type="entry name" value="Alpha_adaptinC2"/>
    <property type="match status" value="1"/>
</dbReference>
<feature type="domain" description="Clathrin adaptor alpha/beta/gamma-adaptin appendage Ig-like subdomain" evidence="5">
    <location>
        <begin position="331"/>
        <end position="445"/>
    </location>
</feature>
<feature type="region of interest" description="Disordered" evidence="4">
    <location>
        <begin position="142"/>
        <end position="161"/>
    </location>
</feature>
<feature type="compositionally biased region" description="Low complexity" evidence="4">
    <location>
        <begin position="296"/>
        <end position="319"/>
    </location>
</feature>
<dbReference type="EMBL" id="CAUYUJ010019704">
    <property type="protein sequence ID" value="CAK0893063.1"/>
    <property type="molecule type" value="Genomic_DNA"/>
</dbReference>
<feature type="compositionally biased region" description="Basic and acidic residues" evidence="4">
    <location>
        <begin position="581"/>
        <end position="591"/>
    </location>
</feature>
<sequence length="754" mass="82685">MGALAVDFEVLPGDDPRKDPSPLQVLEELRQQLQDPTSSLRCGEFGDVEAYLALPGEPDPYGAPTSESEAVYAPAAGWAIGDTGRSRDTGHGSLGFPDAGGGVDLGHHPRGGLAGTAWKAEVPDEISHRVQRIERELARTAAGGRDPGYVGPGQHEAQDASELRELEEKYARLQQRLATAEDLIRKGLSASRGAVRETEATEFALQERGEQLAFAKDQWVRETIRASKLADTITALEEKLADRERTLREVTERYSTTTLEVKHLQQLVTGDAAGPGLDPRGLDPHYVQRPQPQPQQPNARTSPALPSSPPRASWPSGRSDTLPDTNSEKYRSLCLVNDAVLYEDVLRIFPVQTDRLLQIGVKAEYSGSEGRLAVYFANKGATALQAFGVQYIVNDPNSLRLDAAPVSQQLNAGQQVVQMVSVVCLGPFCEPPWLRLRYILADASPWRGQMRFPIVLPKFMTGLELTPSQFFADWRRQDFALSESTGLVVLSGRLQGSPLQIARLPGGRGRARCGAMGAAHVAMGFHDPARIGDGWAPHRPWAAKFEAQAKQIAALTSKIERMTTGGPGAAPPAGTGSSRGPKSDPNPKEDEADKLRERIEVLSQTIQNLDSEKDQKLKPHITQHTNAGHVLAELERKRAVAVQKKKKQEEAKAAAIQEIGKQDEAIIKLDAEIVQAKRALASTIPDDVFFDCDEAGFGVDQEVKYMLASRAWKRYQDKEPDDHDVDALWQASKGEKWNLLEHLRTMGYKRPKRG</sequence>
<feature type="region of interest" description="Disordered" evidence="4">
    <location>
        <begin position="1"/>
        <end position="21"/>
    </location>
</feature>
<feature type="coiled-coil region" evidence="3">
    <location>
        <begin position="592"/>
        <end position="651"/>
    </location>
</feature>
<keyword evidence="2" id="KW-0653">Protein transport</keyword>
<gene>
    <name evidence="6" type="ORF">PCOR1329_LOCUS72534</name>
</gene>
<comment type="caution">
    <text evidence="6">The sequence shown here is derived from an EMBL/GenBank/DDBJ whole genome shotgun (WGS) entry which is preliminary data.</text>
</comment>
<dbReference type="Proteomes" id="UP001189429">
    <property type="component" value="Unassembled WGS sequence"/>
</dbReference>
<keyword evidence="1" id="KW-0813">Transport</keyword>
<protein>
    <recommendedName>
        <fullName evidence="5">Clathrin adaptor alpha/beta/gamma-adaptin appendage Ig-like subdomain domain-containing protein</fullName>
    </recommendedName>
</protein>
<feature type="coiled-coil region" evidence="3">
    <location>
        <begin position="226"/>
        <end position="253"/>
    </location>
</feature>
<dbReference type="Gene3D" id="2.60.40.1230">
    <property type="match status" value="1"/>
</dbReference>
<proteinExistence type="predicted"/>
<evidence type="ECO:0000313" key="6">
    <source>
        <dbReference type="EMBL" id="CAK0893063.1"/>
    </source>
</evidence>
<organism evidence="6 7">
    <name type="scientific">Prorocentrum cordatum</name>
    <dbReference type="NCBI Taxonomy" id="2364126"/>
    <lineage>
        <taxon>Eukaryota</taxon>
        <taxon>Sar</taxon>
        <taxon>Alveolata</taxon>
        <taxon>Dinophyceae</taxon>
        <taxon>Prorocentrales</taxon>
        <taxon>Prorocentraceae</taxon>
        <taxon>Prorocentrum</taxon>
    </lineage>
</organism>
<dbReference type="InterPro" id="IPR013041">
    <property type="entry name" value="Clathrin_app_Ig-like_sf"/>
</dbReference>
<feature type="region of interest" description="Disordered" evidence="4">
    <location>
        <begin position="562"/>
        <end position="591"/>
    </location>
</feature>
<feature type="region of interest" description="Disordered" evidence="4">
    <location>
        <begin position="270"/>
        <end position="326"/>
    </location>
</feature>
<evidence type="ECO:0000256" key="2">
    <source>
        <dbReference type="ARBA" id="ARBA00022927"/>
    </source>
</evidence>
<evidence type="ECO:0000256" key="1">
    <source>
        <dbReference type="ARBA" id="ARBA00022448"/>
    </source>
</evidence>
<dbReference type="SMART" id="SM00809">
    <property type="entry name" value="Alpha_adaptinC2"/>
    <property type="match status" value="1"/>
</dbReference>
<accession>A0ABN9X1J4</accession>
<evidence type="ECO:0000313" key="7">
    <source>
        <dbReference type="Proteomes" id="UP001189429"/>
    </source>
</evidence>
<keyword evidence="7" id="KW-1185">Reference proteome</keyword>
<evidence type="ECO:0000256" key="4">
    <source>
        <dbReference type="SAM" id="MobiDB-lite"/>
    </source>
</evidence>
<name>A0ABN9X1J4_9DINO</name>